<dbReference type="EMBL" id="AUZY01009617">
    <property type="protein sequence ID" value="EQD41516.1"/>
    <property type="molecule type" value="Genomic_DNA"/>
</dbReference>
<feature type="domain" description="DNA mismatch repair protein MutS-like N-terminal" evidence="1">
    <location>
        <begin position="8"/>
        <end position="111"/>
    </location>
</feature>
<organism evidence="2">
    <name type="scientific">mine drainage metagenome</name>
    <dbReference type="NCBI Taxonomy" id="410659"/>
    <lineage>
        <taxon>unclassified sequences</taxon>
        <taxon>metagenomes</taxon>
        <taxon>ecological metagenomes</taxon>
    </lineage>
</organism>
<feature type="non-terminal residue" evidence="2">
    <location>
        <position position="111"/>
    </location>
</feature>
<dbReference type="Gene3D" id="3.40.1170.10">
    <property type="entry name" value="DNA repair protein MutS, domain I"/>
    <property type="match status" value="1"/>
</dbReference>
<dbReference type="GO" id="GO:0006298">
    <property type="term" value="P:mismatch repair"/>
    <property type="evidence" value="ECO:0007669"/>
    <property type="project" value="InterPro"/>
</dbReference>
<protein>
    <submittedName>
        <fullName evidence="2">DNA mismatch repair protein MutS</fullName>
    </submittedName>
</protein>
<accession>T0Z0P1</accession>
<dbReference type="InterPro" id="IPR007695">
    <property type="entry name" value="DNA_mismatch_repair_MutS-lik_N"/>
</dbReference>
<reference evidence="2" key="1">
    <citation type="submission" date="2013-08" db="EMBL/GenBank/DDBJ databases">
        <authorList>
            <person name="Mendez C."/>
            <person name="Richter M."/>
            <person name="Ferrer M."/>
            <person name="Sanchez J."/>
        </authorList>
    </citation>
    <scope>NUCLEOTIDE SEQUENCE</scope>
</reference>
<name>T0Z0P1_9ZZZZ</name>
<evidence type="ECO:0000313" key="2">
    <source>
        <dbReference type="EMBL" id="EQD41516.1"/>
    </source>
</evidence>
<dbReference type="GO" id="GO:0005524">
    <property type="term" value="F:ATP binding"/>
    <property type="evidence" value="ECO:0007669"/>
    <property type="project" value="InterPro"/>
</dbReference>
<dbReference type="Pfam" id="PF01624">
    <property type="entry name" value="MutS_I"/>
    <property type="match status" value="1"/>
</dbReference>
<reference evidence="2" key="2">
    <citation type="journal article" date="2014" name="ISME J.">
        <title>Microbial stratification in low pH oxic and suboxic macroscopic growths along an acid mine drainage.</title>
        <authorList>
            <person name="Mendez-Garcia C."/>
            <person name="Mesa V."/>
            <person name="Sprenger R.R."/>
            <person name="Richter M."/>
            <person name="Diez M.S."/>
            <person name="Solano J."/>
            <person name="Bargiela R."/>
            <person name="Golyshina O.V."/>
            <person name="Manteca A."/>
            <person name="Ramos J.L."/>
            <person name="Gallego J.R."/>
            <person name="Llorente I."/>
            <person name="Martins Dos Santos V.A."/>
            <person name="Jensen O.N."/>
            <person name="Pelaez A.I."/>
            <person name="Sanchez J."/>
            <person name="Ferrer M."/>
        </authorList>
    </citation>
    <scope>NUCLEOTIDE SEQUENCE</scope>
</reference>
<comment type="caution">
    <text evidence="2">The sequence shown here is derived from an EMBL/GenBank/DDBJ whole genome shotgun (WGS) entry which is preliminary data.</text>
</comment>
<dbReference type="AlphaFoldDB" id="T0Z0P1"/>
<sequence>MSETSSGTPLLDQYEAVRARYPGHLVLFRVGDFYETFGEDARLLSRELDVVLTARSADAQGKRTPMAGVPQHAIETYLGRLVKKGYKVALCDQVEDAKFAKGLVRREVTRV</sequence>
<evidence type="ECO:0000259" key="1">
    <source>
        <dbReference type="Pfam" id="PF01624"/>
    </source>
</evidence>
<gene>
    <name evidence="2" type="ORF">B1B_14509</name>
</gene>
<dbReference type="InterPro" id="IPR016151">
    <property type="entry name" value="DNA_mismatch_repair_MutS_N"/>
</dbReference>
<dbReference type="GO" id="GO:0030983">
    <property type="term" value="F:mismatched DNA binding"/>
    <property type="evidence" value="ECO:0007669"/>
    <property type="project" value="InterPro"/>
</dbReference>
<dbReference type="SUPFAM" id="SSF55271">
    <property type="entry name" value="DNA repair protein MutS, domain I"/>
    <property type="match status" value="1"/>
</dbReference>
<proteinExistence type="predicted"/>